<comment type="cofactor">
    <cofactor evidence="1">
        <name>pyridoxal 5'-phosphate</name>
        <dbReference type="ChEBI" id="CHEBI:597326"/>
    </cofactor>
</comment>
<evidence type="ECO:0000256" key="13">
    <source>
        <dbReference type="ARBA" id="ARBA00042649"/>
    </source>
</evidence>
<protein>
    <recommendedName>
        <fullName evidence="11">Serine palmitoyltransferase 1</fullName>
        <ecNumber evidence="5">2.3.1.50</ecNumber>
    </recommendedName>
    <alternativeName>
        <fullName evidence="12">Long chain base biosynthesis protein 1</fullName>
    </alternativeName>
    <alternativeName>
        <fullName evidence="13">Serine-palmitoyl-CoA transferase 1</fullName>
    </alternativeName>
</protein>
<dbReference type="GO" id="GO:0005783">
    <property type="term" value="C:endoplasmic reticulum"/>
    <property type="evidence" value="ECO:0007669"/>
    <property type="project" value="TreeGrafter"/>
</dbReference>
<keyword evidence="16" id="KW-1185">Reference proteome</keyword>
<dbReference type="InterPro" id="IPR015421">
    <property type="entry name" value="PyrdxlP-dep_Trfase_major"/>
</dbReference>
<keyword evidence="9" id="KW-0443">Lipid metabolism</keyword>
<dbReference type="GO" id="GO:0046512">
    <property type="term" value="P:sphingosine biosynthetic process"/>
    <property type="evidence" value="ECO:0007669"/>
    <property type="project" value="TreeGrafter"/>
</dbReference>
<evidence type="ECO:0000256" key="7">
    <source>
        <dbReference type="ARBA" id="ARBA00022898"/>
    </source>
</evidence>
<accession>A0A914X0J7</accession>
<dbReference type="GO" id="GO:0004758">
    <property type="term" value="F:serine C-palmitoyltransferase activity"/>
    <property type="evidence" value="ECO:0007669"/>
    <property type="project" value="UniProtKB-EC"/>
</dbReference>
<evidence type="ECO:0000256" key="3">
    <source>
        <dbReference type="ARBA" id="ARBA00004991"/>
    </source>
</evidence>
<evidence type="ECO:0000256" key="12">
    <source>
        <dbReference type="ARBA" id="ARBA00041765"/>
    </source>
</evidence>
<evidence type="ECO:0000313" key="17">
    <source>
        <dbReference type="WBParaSite" id="PSAMB.scaffold6142size10086.g27991.t1"/>
    </source>
</evidence>
<dbReference type="GO" id="GO:0046513">
    <property type="term" value="P:ceramide biosynthetic process"/>
    <property type="evidence" value="ECO:0007669"/>
    <property type="project" value="TreeGrafter"/>
</dbReference>
<keyword evidence="10" id="KW-0012">Acyltransferase</keyword>
<keyword evidence="8" id="KW-0746">Sphingolipid metabolism</keyword>
<sequence length="469" mass="52808">MDSVVIPIYTTIVSVPYYHYVLEGLLVLVVVFLWNRRNRRPRRPQLTEEEKEELIRKWQPEPLVPDTPQDHPALNPKYVDGKMGKYVSIEGKDYLNLATSNFLGLVGDERIEEVAKKTIYKYGVGSCGPRGFYGTVDVHLDLEKQLAEFMGCEEAVLYSYGFATIASAIPAYAKRGDIIYADKGVNFAIQKGLQASRSQIEWFEHNDMEDFERLLKIQAEKDLKNPKKAKVTRRFMVVEGLYLNSGDLCPLPTLMELKWKYKVRIFIDESLSFGVVGSRGRGVTEHFGVDVTDVDMIMASLENAVASTGGFCCGRSYVVSHQRLSGLGYCFSASLPPLLTTAASEALRIMDEEPERFDHLRSNGRRMLEGLRAAIADTLFYVQGDALSPVFHIKYRSDDVEEAEKKLDALVDNAFEKGLALTRARYLVGEEAFPIVPSIRLTVNSQLTSEEVDKSLKTIAEVVRSLTKK</sequence>
<evidence type="ECO:0000256" key="1">
    <source>
        <dbReference type="ARBA" id="ARBA00001933"/>
    </source>
</evidence>
<dbReference type="InterPro" id="IPR004839">
    <property type="entry name" value="Aminotransferase_I/II_large"/>
</dbReference>
<comment type="similarity">
    <text evidence="4">Belongs to the class-II pyridoxal-phosphate-dependent aminotransferase family.</text>
</comment>
<evidence type="ECO:0000256" key="8">
    <source>
        <dbReference type="ARBA" id="ARBA00022919"/>
    </source>
</evidence>
<dbReference type="InterPro" id="IPR015422">
    <property type="entry name" value="PyrdxlP-dep_Trfase_small"/>
</dbReference>
<evidence type="ECO:0000256" key="10">
    <source>
        <dbReference type="ARBA" id="ARBA00023315"/>
    </source>
</evidence>
<dbReference type="SUPFAM" id="SSF53383">
    <property type="entry name" value="PLP-dependent transferases"/>
    <property type="match status" value="1"/>
</dbReference>
<dbReference type="FunFam" id="3.40.640.10:FF:000049">
    <property type="entry name" value="serine palmitoyltransferase 1 isoform X1"/>
    <property type="match status" value="1"/>
</dbReference>
<evidence type="ECO:0000256" key="14">
    <source>
        <dbReference type="SAM" id="Phobius"/>
    </source>
</evidence>
<dbReference type="Proteomes" id="UP000887566">
    <property type="component" value="Unplaced"/>
</dbReference>
<evidence type="ECO:0000256" key="11">
    <source>
        <dbReference type="ARBA" id="ARBA00041066"/>
    </source>
</evidence>
<dbReference type="Gene3D" id="3.90.1150.10">
    <property type="entry name" value="Aspartate Aminotransferase, domain 1"/>
    <property type="match status" value="1"/>
</dbReference>
<evidence type="ECO:0000256" key="4">
    <source>
        <dbReference type="ARBA" id="ARBA00008392"/>
    </source>
</evidence>
<evidence type="ECO:0000256" key="9">
    <source>
        <dbReference type="ARBA" id="ARBA00023098"/>
    </source>
</evidence>
<proteinExistence type="inferred from homology"/>
<evidence type="ECO:0000259" key="15">
    <source>
        <dbReference type="Pfam" id="PF00155"/>
    </source>
</evidence>
<dbReference type="WBParaSite" id="PSAMB.scaffold6142size10086.g27991.t1">
    <property type="protein sequence ID" value="PSAMB.scaffold6142size10086.g27991.t1"/>
    <property type="gene ID" value="PSAMB.scaffold6142size10086.g27991"/>
</dbReference>
<evidence type="ECO:0000256" key="5">
    <source>
        <dbReference type="ARBA" id="ARBA00013220"/>
    </source>
</evidence>
<dbReference type="GO" id="GO:0016020">
    <property type="term" value="C:membrane"/>
    <property type="evidence" value="ECO:0007669"/>
    <property type="project" value="GOC"/>
</dbReference>
<keyword evidence="14" id="KW-0812">Transmembrane</keyword>
<keyword evidence="14" id="KW-1133">Transmembrane helix</keyword>
<feature type="transmembrane region" description="Helical" evidence="14">
    <location>
        <begin position="17"/>
        <end position="34"/>
    </location>
</feature>
<dbReference type="InterPro" id="IPR015424">
    <property type="entry name" value="PyrdxlP-dep_Trfase"/>
</dbReference>
<keyword evidence="14" id="KW-0472">Membrane</keyword>
<dbReference type="InterPro" id="IPR050087">
    <property type="entry name" value="AON_synthase_class-II"/>
</dbReference>
<keyword evidence="7" id="KW-0663">Pyridoxal phosphate</keyword>
<comment type="pathway">
    <text evidence="2">Lipid metabolism; sphingolipid metabolism.</text>
</comment>
<dbReference type="Pfam" id="PF00155">
    <property type="entry name" value="Aminotran_1_2"/>
    <property type="match status" value="1"/>
</dbReference>
<feature type="domain" description="Aminotransferase class I/classII large" evidence="15">
    <location>
        <begin position="93"/>
        <end position="459"/>
    </location>
</feature>
<dbReference type="PANTHER" id="PTHR13693:SF2">
    <property type="entry name" value="SERINE PALMITOYLTRANSFERASE 1"/>
    <property type="match status" value="1"/>
</dbReference>
<name>A0A914X0J7_9BILA</name>
<dbReference type="EC" id="2.3.1.50" evidence="5"/>
<evidence type="ECO:0000256" key="6">
    <source>
        <dbReference type="ARBA" id="ARBA00022679"/>
    </source>
</evidence>
<dbReference type="GO" id="GO:0030170">
    <property type="term" value="F:pyridoxal phosphate binding"/>
    <property type="evidence" value="ECO:0007669"/>
    <property type="project" value="InterPro"/>
</dbReference>
<dbReference type="Gene3D" id="3.40.640.10">
    <property type="entry name" value="Type I PLP-dependent aspartate aminotransferase-like (Major domain)"/>
    <property type="match status" value="1"/>
</dbReference>
<evidence type="ECO:0000256" key="2">
    <source>
        <dbReference type="ARBA" id="ARBA00004760"/>
    </source>
</evidence>
<evidence type="ECO:0000313" key="16">
    <source>
        <dbReference type="Proteomes" id="UP000887566"/>
    </source>
</evidence>
<organism evidence="16 17">
    <name type="scientific">Plectus sambesii</name>
    <dbReference type="NCBI Taxonomy" id="2011161"/>
    <lineage>
        <taxon>Eukaryota</taxon>
        <taxon>Metazoa</taxon>
        <taxon>Ecdysozoa</taxon>
        <taxon>Nematoda</taxon>
        <taxon>Chromadorea</taxon>
        <taxon>Plectida</taxon>
        <taxon>Plectina</taxon>
        <taxon>Plectoidea</taxon>
        <taxon>Plectidae</taxon>
        <taxon>Plectus</taxon>
    </lineage>
</organism>
<dbReference type="PANTHER" id="PTHR13693">
    <property type="entry name" value="CLASS II AMINOTRANSFERASE/8-AMINO-7-OXONONANOATE SYNTHASE"/>
    <property type="match status" value="1"/>
</dbReference>
<dbReference type="AlphaFoldDB" id="A0A914X0J7"/>
<comment type="pathway">
    <text evidence="3">Sphingolipid metabolism.</text>
</comment>
<keyword evidence="6" id="KW-0808">Transferase</keyword>
<reference evidence="17" key="1">
    <citation type="submission" date="2022-11" db="UniProtKB">
        <authorList>
            <consortium name="WormBaseParasite"/>
        </authorList>
    </citation>
    <scope>IDENTIFICATION</scope>
</reference>